<protein>
    <submittedName>
        <fullName evidence="9">Gustatory receptor 8</fullName>
    </submittedName>
</protein>
<gene>
    <name evidence="9" type="primary">AUGUSTUS-3.0.2_30109</name>
    <name evidence="9" type="ORF">TcasGA2_TC030109</name>
</gene>
<dbReference type="GO" id="GO:0005886">
    <property type="term" value="C:plasma membrane"/>
    <property type="evidence" value="ECO:0007669"/>
    <property type="project" value="UniProtKB-SubCell"/>
</dbReference>
<keyword evidence="7 9" id="KW-0675">Receptor</keyword>
<dbReference type="GO" id="GO:0007606">
    <property type="term" value="P:sensory perception of chemical stimulus"/>
    <property type="evidence" value="ECO:0000318"/>
    <property type="project" value="GO_Central"/>
</dbReference>
<accession>D6WNG4</accession>
<dbReference type="HOGENOM" id="CLU_043581_0_0_1"/>
<dbReference type="PANTHER" id="PTHR21421">
    <property type="entry name" value="GUSTATORY RECEPTOR"/>
    <property type="match status" value="1"/>
</dbReference>
<organism evidence="9 10">
    <name type="scientific">Tribolium castaneum</name>
    <name type="common">Red flour beetle</name>
    <dbReference type="NCBI Taxonomy" id="7070"/>
    <lineage>
        <taxon>Eukaryota</taxon>
        <taxon>Metazoa</taxon>
        <taxon>Ecdysozoa</taxon>
        <taxon>Arthropoda</taxon>
        <taxon>Hexapoda</taxon>
        <taxon>Insecta</taxon>
        <taxon>Pterygota</taxon>
        <taxon>Neoptera</taxon>
        <taxon>Endopterygota</taxon>
        <taxon>Coleoptera</taxon>
        <taxon>Polyphaga</taxon>
        <taxon>Cucujiformia</taxon>
        <taxon>Tenebrionidae</taxon>
        <taxon>Tenebrionidae incertae sedis</taxon>
        <taxon>Tribolium</taxon>
    </lineage>
</organism>
<evidence type="ECO:0000256" key="5">
    <source>
        <dbReference type="ARBA" id="ARBA00022989"/>
    </source>
</evidence>
<dbReference type="InParanoid" id="D6WNG4"/>
<dbReference type="EMBL" id="KQ971343">
    <property type="protein sequence ID" value="EFA04714.2"/>
    <property type="molecule type" value="Genomic_DNA"/>
</dbReference>
<evidence type="ECO:0000256" key="1">
    <source>
        <dbReference type="ARBA" id="ARBA00004651"/>
    </source>
</evidence>
<dbReference type="eggNOG" id="ENOG502QTKP">
    <property type="taxonomic scope" value="Eukaryota"/>
</dbReference>
<comment type="similarity">
    <text evidence="2">Belongs to the insect chemoreceptor superfamily. Gustatory receptor (GR) family. Gr5a subfamily.</text>
</comment>
<reference evidence="9 10" key="2">
    <citation type="journal article" date="2010" name="Nucleic Acids Res.">
        <title>BeetleBase in 2010: revisions to provide comprehensive genomic information for Tribolium castaneum.</title>
        <authorList>
            <person name="Kim H.S."/>
            <person name="Murphy T."/>
            <person name="Xia J."/>
            <person name="Caragea D."/>
            <person name="Park Y."/>
            <person name="Beeman R.W."/>
            <person name="Lorenzen M.D."/>
            <person name="Butcher S."/>
            <person name="Manak J.R."/>
            <person name="Brown S.J."/>
        </authorList>
    </citation>
    <scope>GENOME REANNOTATION</scope>
    <source>
        <strain evidence="9 10">Georgia GA2</strain>
    </source>
</reference>
<dbReference type="GO" id="GO:0050916">
    <property type="term" value="P:sensory perception of sweet taste"/>
    <property type="evidence" value="ECO:0007669"/>
    <property type="project" value="UniProtKB-ARBA"/>
</dbReference>
<dbReference type="GO" id="GO:0008527">
    <property type="term" value="F:taste receptor activity"/>
    <property type="evidence" value="ECO:0007669"/>
    <property type="project" value="InterPro"/>
</dbReference>
<comment type="subcellular location">
    <subcellularLocation>
        <location evidence="1">Cell membrane</location>
        <topology evidence="1">Multi-pass membrane protein</topology>
    </subcellularLocation>
</comment>
<feature type="transmembrane region" description="Helical" evidence="8">
    <location>
        <begin position="159"/>
        <end position="178"/>
    </location>
</feature>
<dbReference type="Pfam" id="PF06151">
    <property type="entry name" value="Trehalose_recp"/>
    <property type="match status" value="1"/>
</dbReference>
<name>D6WNG4_TRICA</name>
<feature type="transmembrane region" description="Helical" evidence="8">
    <location>
        <begin position="190"/>
        <end position="211"/>
    </location>
</feature>
<dbReference type="PANTHER" id="PTHR21421:SF29">
    <property type="entry name" value="GUSTATORY RECEPTOR 5A FOR TREHALOSE-RELATED"/>
    <property type="match status" value="1"/>
</dbReference>
<sequence length="286" mass="33391">MKKWTQVDEAMSGYGFPPKLERKLRIIFAITVVASLVEHGLFIGVEYMSCRGNNLSEALDRFLMFHYDYVFALVPYHVVLGIILEIVNIFSTISWTFMDLFIILVSLSLSARFKQVAKYIKFLVERNVLNKNSWQRARQDYTRLTNLCKDLDEVMSSTILLSFGNNIFIILVHLYNSLQKPLEFGYLDEIYYLYSFICLLVRISAVALHAATINTESKRPIYLLSTIPHHRYNLEIDRLLLYTKYETAALTGYKLFRITRTLILKITLAIVIYELVLVEYLKVESY</sequence>
<dbReference type="OMA" id="RSIMIRW"/>
<evidence type="ECO:0000313" key="9">
    <source>
        <dbReference type="EMBL" id="EFA04714.2"/>
    </source>
</evidence>
<evidence type="ECO:0000256" key="7">
    <source>
        <dbReference type="ARBA" id="ARBA00023170"/>
    </source>
</evidence>
<keyword evidence="4 8" id="KW-0812">Transmembrane</keyword>
<keyword evidence="6 8" id="KW-0472">Membrane</keyword>
<reference evidence="9 10" key="1">
    <citation type="journal article" date="2008" name="Nature">
        <title>The genome of the model beetle and pest Tribolium castaneum.</title>
        <authorList>
            <consortium name="Tribolium Genome Sequencing Consortium"/>
            <person name="Richards S."/>
            <person name="Gibbs R.A."/>
            <person name="Weinstock G.M."/>
            <person name="Brown S.J."/>
            <person name="Denell R."/>
            <person name="Beeman R.W."/>
            <person name="Gibbs R."/>
            <person name="Beeman R.W."/>
            <person name="Brown S.J."/>
            <person name="Bucher G."/>
            <person name="Friedrich M."/>
            <person name="Grimmelikhuijzen C.J."/>
            <person name="Klingler M."/>
            <person name="Lorenzen M."/>
            <person name="Richards S."/>
            <person name="Roth S."/>
            <person name="Schroder R."/>
            <person name="Tautz D."/>
            <person name="Zdobnov E.M."/>
            <person name="Muzny D."/>
            <person name="Gibbs R.A."/>
            <person name="Weinstock G.M."/>
            <person name="Attaway T."/>
            <person name="Bell S."/>
            <person name="Buhay C.J."/>
            <person name="Chandrabose M.N."/>
            <person name="Chavez D."/>
            <person name="Clerk-Blankenburg K.P."/>
            <person name="Cree A."/>
            <person name="Dao M."/>
            <person name="Davis C."/>
            <person name="Chacko J."/>
            <person name="Dinh H."/>
            <person name="Dugan-Rocha S."/>
            <person name="Fowler G."/>
            <person name="Garner T.T."/>
            <person name="Garnes J."/>
            <person name="Gnirke A."/>
            <person name="Hawes A."/>
            <person name="Hernandez J."/>
            <person name="Hines S."/>
            <person name="Holder M."/>
            <person name="Hume J."/>
            <person name="Jhangiani S.N."/>
            <person name="Joshi V."/>
            <person name="Khan Z.M."/>
            <person name="Jackson L."/>
            <person name="Kovar C."/>
            <person name="Kowis A."/>
            <person name="Lee S."/>
            <person name="Lewis L.R."/>
            <person name="Margolis J."/>
            <person name="Morgan M."/>
            <person name="Nazareth L.V."/>
            <person name="Nguyen N."/>
            <person name="Okwuonu G."/>
            <person name="Parker D."/>
            <person name="Richards S."/>
            <person name="Ruiz S.J."/>
            <person name="Santibanez J."/>
            <person name="Savard J."/>
            <person name="Scherer S.E."/>
            <person name="Schneider B."/>
            <person name="Sodergren E."/>
            <person name="Tautz D."/>
            <person name="Vattahil S."/>
            <person name="Villasana D."/>
            <person name="White C.S."/>
            <person name="Wright R."/>
            <person name="Park Y."/>
            <person name="Beeman R.W."/>
            <person name="Lord J."/>
            <person name="Oppert B."/>
            <person name="Lorenzen M."/>
            <person name="Brown S."/>
            <person name="Wang L."/>
            <person name="Savard J."/>
            <person name="Tautz D."/>
            <person name="Richards S."/>
            <person name="Weinstock G."/>
            <person name="Gibbs R.A."/>
            <person name="Liu Y."/>
            <person name="Worley K."/>
            <person name="Weinstock G."/>
            <person name="Elsik C.G."/>
            <person name="Reese J.T."/>
            <person name="Elhaik E."/>
            <person name="Landan G."/>
            <person name="Graur D."/>
            <person name="Arensburger P."/>
            <person name="Atkinson P."/>
            <person name="Beeman R.W."/>
            <person name="Beidler J."/>
            <person name="Brown S.J."/>
            <person name="Demuth J.P."/>
            <person name="Drury D.W."/>
            <person name="Du Y.Z."/>
            <person name="Fujiwara H."/>
            <person name="Lorenzen M."/>
            <person name="Maselli V."/>
            <person name="Osanai M."/>
            <person name="Park Y."/>
            <person name="Robertson H.M."/>
            <person name="Tu Z."/>
            <person name="Wang J.J."/>
            <person name="Wang S."/>
            <person name="Richards S."/>
            <person name="Song H."/>
            <person name="Zhang L."/>
            <person name="Sodergren E."/>
            <person name="Werner D."/>
            <person name="Stanke M."/>
            <person name="Morgenstern B."/>
            <person name="Solovyev V."/>
            <person name="Kosarev P."/>
            <person name="Brown G."/>
            <person name="Chen H.C."/>
            <person name="Ermolaeva O."/>
            <person name="Hlavina W."/>
            <person name="Kapustin Y."/>
            <person name="Kiryutin B."/>
            <person name="Kitts P."/>
            <person name="Maglott D."/>
            <person name="Pruitt K."/>
            <person name="Sapojnikov V."/>
            <person name="Souvorov A."/>
            <person name="Mackey A.J."/>
            <person name="Waterhouse R.M."/>
            <person name="Wyder S."/>
            <person name="Zdobnov E.M."/>
            <person name="Zdobnov E.M."/>
            <person name="Wyder S."/>
            <person name="Kriventseva E.V."/>
            <person name="Kadowaki T."/>
            <person name="Bork P."/>
            <person name="Aranda M."/>
            <person name="Bao R."/>
            <person name="Beermann A."/>
            <person name="Berns N."/>
            <person name="Bolognesi R."/>
            <person name="Bonneton F."/>
            <person name="Bopp D."/>
            <person name="Brown S.J."/>
            <person name="Bucher G."/>
            <person name="Butts T."/>
            <person name="Chaumot A."/>
            <person name="Denell R.E."/>
            <person name="Ferrier D.E."/>
            <person name="Friedrich M."/>
            <person name="Gordon C.M."/>
            <person name="Jindra M."/>
            <person name="Klingler M."/>
            <person name="Lan Q."/>
            <person name="Lattorff H.M."/>
            <person name="Laudet V."/>
            <person name="von Levetsow C."/>
            <person name="Liu Z."/>
            <person name="Lutz R."/>
            <person name="Lynch J.A."/>
            <person name="da Fonseca R.N."/>
            <person name="Posnien N."/>
            <person name="Reuter R."/>
            <person name="Roth S."/>
            <person name="Savard J."/>
            <person name="Schinko J.B."/>
            <person name="Schmitt C."/>
            <person name="Schoppmeier M."/>
            <person name="Schroder R."/>
            <person name="Shippy T.D."/>
            <person name="Simonnet F."/>
            <person name="Marques-Souza H."/>
            <person name="Tautz D."/>
            <person name="Tomoyasu Y."/>
            <person name="Trauner J."/>
            <person name="Van der Zee M."/>
            <person name="Vervoort M."/>
            <person name="Wittkopp N."/>
            <person name="Wimmer E.A."/>
            <person name="Yang X."/>
            <person name="Jones A.K."/>
            <person name="Sattelle D.B."/>
            <person name="Ebert P.R."/>
            <person name="Nelson D."/>
            <person name="Scott J.G."/>
            <person name="Beeman R.W."/>
            <person name="Muthukrishnan S."/>
            <person name="Kramer K.J."/>
            <person name="Arakane Y."/>
            <person name="Beeman R.W."/>
            <person name="Zhu Q."/>
            <person name="Hogenkamp D."/>
            <person name="Dixit R."/>
            <person name="Oppert B."/>
            <person name="Jiang H."/>
            <person name="Zou Z."/>
            <person name="Marshall J."/>
            <person name="Elpidina E."/>
            <person name="Vinokurov K."/>
            <person name="Oppert C."/>
            <person name="Zou Z."/>
            <person name="Evans J."/>
            <person name="Lu Z."/>
            <person name="Zhao P."/>
            <person name="Sumathipala N."/>
            <person name="Altincicek B."/>
            <person name="Vilcinskas A."/>
            <person name="Williams M."/>
            <person name="Hultmark D."/>
            <person name="Hetru C."/>
            <person name="Jiang H."/>
            <person name="Grimmelikhuijzen C.J."/>
            <person name="Hauser F."/>
            <person name="Cazzamali G."/>
            <person name="Williamson M."/>
            <person name="Park Y."/>
            <person name="Li B."/>
            <person name="Tanaka Y."/>
            <person name="Predel R."/>
            <person name="Neupert S."/>
            <person name="Schachtner J."/>
            <person name="Verleyen P."/>
            <person name="Raible F."/>
            <person name="Bork P."/>
            <person name="Friedrich M."/>
            <person name="Walden K.K."/>
            <person name="Robertson H.M."/>
            <person name="Angeli S."/>
            <person name="Foret S."/>
            <person name="Bucher G."/>
            <person name="Schuetz S."/>
            <person name="Maleszka R."/>
            <person name="Wimmer E.A."/>
            <person name="Beeman R.W."/>
            <person name="Lorenzen M."/>
            <person name="Tomoyasu Y."/>
            <person name="Miller S.C."/>
            <person name="Grossmann D."/>
            <person name="Bucher G."/>
        </authorList>
    </citation>
    <scope>NUCLEOTIDE SEQUENCE [LARGE SCALE GENOMIC DNA]</scope>
    <source>
        <strain evidence="9 10">Georgia GA2</strain>
    </source>
</reference>
<dbReference type="Proteomes" id="UP000007266">
    <property type="component" value="Linkage group 5"/>
</dbReference>
<dbReference type="AlphaFoldDB" id="D6WNG4"/>
<keyword evidence="3" id="KW-1003">Cell membrane</keyword>
<feature type="transmembrane region" description="Helical" evidence="8">
    <location>
        <begin position="69"/>
        <end position="87"/>
    </location>
</feature>
<feature type="transmembrane region" description="Helical" evidence="8">
    <location>
        <begin position="262"/>
        <end position="281"/>
    </location>
</feature>
<evidence type="ECO:0000256" key="6">
    <source>
        <dbReference type="ARBA" id="ARBA00023136"/>
    </source>
</evidence>
<feature type="transmembrane region" description="Helical" evidence="8">
    <location>
        <begin position="93"/>
        <end position="111"/>
    </location>
</feature>
<feature type="transmembrane region" description="Helical" evidence="8">
    <location>
        <begin position="26"/>
        <end position="48"/>
    </location>
</feature>
<dbReference type="InterPro" id="IPR009318">
    <property type="entry name" value="Gustatory_rcpt"/>
</dbReference>
<evidence type="ECO:0000313" key="10">
    <source>
        <dbReference type="Proteomes" id="UP000007266"/>
    </source>
</evidence>
<evidence type="ECO:0000256" key="2">
    <source>
        <dbReference type="ARBA" id="ARBA00005327"/>
    </source>
</evidence>
<evidence type="ECO:0000256" key="4">
    <source>
        <dbReference type="ARBA" id="ARBA00022692"/>
    </source>
</evidence>
<proteinExistence type="inferred from homology"/>
<evidence type="ECO:0000256" key="3">
    <source>
        <dbReference type="ARBA" id="ARBA00022475"/>
    </source>
</evidence>
<keyword evidence="10" id="KW-1185">Reference proteome</keyword>
<keyword evidence="5 8" id="KW-1133">Transmembrane helix</keyword>
<evidence type="ECO:0000256" key="8">
    <source>
        <dbReference type="SAM" id="Phobius"/>
    </source>
</evidence>